<organism evidence="3">
    <name type="scientific">Albugo laibachii Nc14</name>
    <dbReference type="NCBI Taxonomy" id="890382"/>
    <lineage>
        <taxon>Eukaryota</taxon>
        <taxon>Sar</taxon>
        <taxon>Stramenopiles</taxon>
        <taxon>Oomycota</taxon>
        <taxon>Peronosporomycetes</taxon>
        <taxon>Albuginales</taxon>
        <taxon>Albuginaceae</taxon>
        <taxon>Albugo</taxon>
    </lineage>
</organism>
<dbReference type="AlphaFoldDB" id="F0WHA5"/>
<evidence type="ECO:0000259" key="2">
    <source>
        <dbReference type="Pfam" id="PF07727"/>
    </source>
</evidence>
<feature type="region of interest" description="Disordered" evidence="1">
    <location>
        <begin position="110"/>
        <end position="132"/>
    </location>
</feature>
<dbReference type="HOGENOM" id="CLU_508472_0_0_1"/>
<protein>
    <submittedName>
        <fullName evidence="3">Uncharacterized protein AlNc14C99G5971</fullName>
    </submittedName>
</protein>
<feature type="domain" description="Reverse transcriptase Ty1/copia-type" evidence="2">
    <location>
        <begin position="421"/>
        <end position="530"/>
    </location>
</feature>
<sequence>MHVLVVPNLPTRTYAEIKQVMSPTGSDSALDPTSYACDAIGTYAHASRAAADTKELREEAQSVSVDSEDQEKTSRTFNVSSESMDRLERHIPGMAQQQSLFMANQIENQGKLDRRTEDAPTPPSEHSFNGPSAFTDFIEARNRAMRMGSLYEPSYNDAPTVAPRMPLPNQLPQTTRERQPHNAQNFVLPENHGYKILKPRDLDWPTLERFSGKEAYPGVDADSKAKIIGKDDETKVFKVYLPKSTIFITTQHVRNIETLNSVQNVQLKNQLELEDPDLRRVSAGLDEAQKWKGPVRTEVIDKGSAWDLLSETNSFDICRKKEFVGSAGKKTVGDVKKEKKSAKHDDAELERTNGEIERLPEEKRGRTRIQTCNMGAKHVPVAIMSLTVFKDPKNFRETMKDPHAEQWRQAMCTEIAALEQNDTWEIIIKPQYAKLLHSKWVYKIKQHADGSIERYKARLVARGDEQIYGVDYTYTFSAVLEMISSKVILAVPRIWRVPTRHGDVPGAYVKVDKEAGLEILLHIPQEMELKDEQFKI</sequence>
<evidence type="ECO:0000256" key="1">
    <source>
        <dbReference type="SAM" id="MobiDB-lite"/>
    </source>
</evidence>
<proteinExistence type="predicted"/>
<feature type="region of interest" description="Disordered" evidence="1">
    <location>
        <begin position="60"/>
        <end position="84"/>
    </location>
</feature>
<reference evidence="3" key="2">
    <citation type="submission" date="2011-02" db="EMBL/GenBank/DDBJ databases">
        <authorList>
            <person name="MacLean D."/>
        </authorList>
    </citation>
    <scope>NUCLEOTIDE SEQUENCE</scope>
</reference>
<dbReference type="EMBL" id="FR824144">
    <property type="protein sequence ID" value="CCA20621.1"/>
    <property type="molecule type" value="Genomic_DNA"/>
</dbReference>
<gene>
    <name evidence="3" type="primary">AlNc14C99G5971</name>
    <name evidence="3" type="ORF">ALNC14_067640</name>
</gene>
<dbReference type="Pfam" id="PF07727">
    <property type="entry name" value="RVT_2"/>
    <property type="match status" value="1"/>
</dbReference>
<evidence type="ECO:0000313" key="3">
    <source>
        <dbReference type="EMBL" id="CCA20621.1"/>
    </source>
</evidence>
<accession>F0WHA5</accession>
<name>F0WHA5_9STRA</name>
<dbReference type="InterPro" id="IPR013103">
    <property type="entry name" value="RVT_2"/>
</dbReference>
<reference evidence="3" key="1">
    <citation type="journal article" date="2011" name="PLoS Biol.">
        <title>Gene gain and loss during evolution of obligate parasitism in the white rust pathogen of Arabidopsis thaliana.</title>
        <authorList>
            <person name="Kemen E."/>
            <person name="Gardiner A."/>
            <person name="Schultz-Larsen T."/>
            <person name="Kemen A.C."/>
            <person name="Balmuth A.L."/>
            <person name="Robert-Seilaniantz A."/>
            <person name="Bailey K."/>
            <person name="Holub E."/>
            <person name="Studholme D.J."/>
            <person name="Maclean D."/>
            <person name="Jones J.D."/>
        </authorList>
    </citation>
    <scope>NUCLEOTIDE SEQUENCE</scope>
</reference>